<reference evidence="1 2" key="1">
    <citation type="submission" date="2020-04" db="EMBL/GenBank/DDBJ databases">
        <authorList>
            <person name="Liu S."/>
        </authorList>
    </citation>
    <scope>NUCLEOTIDE SEQUENCE [LARGE SCALE GENOMIC DNA]</scope>
    <source>
        <strain evidence="1 2">CGMCC 1.15091</strain>
    </source>
</reference>
<accession>A0ABX1JNK6</accession>
<proteinExistence type="predicted"/>
<gene>
    <name evidence="1" type="ORF">HER39_06325</name>
</gene>
<dbReference type="Proteomes" id="UP000523795">
    <property type="component" value="Unassembled WGS sequence"/>
</dbReference>
<name>A0ABX1JNK6_9MICC</name>
<keyword evidence="2" id="KW-1185">Reference proteome</keyword>
<evidence type="ECO:0000313" key="1">
    <source>
        <dbReference type="EMBL" id="NKX50190.1"/>
    </source>
</evidence>
<comment type="caution">
    <text evidence="1">The sequence shown here is derived from an EMBL/GenBank/DDBJ whole genome shotgun (WGS) entry which is preliminary data.</text>
</comment>
<evidence type="ECO:0000313" key="2">
    <source>
        <dbReference type="Proteomes" id="UP000523795"/>
    </source>
</evidence>
<organism evidence="1 2">
    <name type="scientific">Arthrobacter deserti</name>
    <dbReference type="NCBI Taxonomy" id="1742687"/>
    <lineage>
        <taxon>Bacteria</taxon>
        <taxon>Bacillati</taxon>
        <taxon>Actinomycetota</taxon>
        <taxon>Actinomycetes</taxon>
        <taxon>Micrococcales</taxon>
        <taxon>Micrococcaceae</taxon>
        <taxon>Arthrobacter</taxon>
    </lineage>
</organism>
<dbReference type="EMBL" id="JAAZSR010000069">
    <property type="protein sequence ID" value="NKX50190.1"/>
    <property type="molecule type" value="Genomic_DNA"/>
</dbReference>
<sequence>MTEAYLGNVLNYLHRNAARFRRMQDMSDMARDLLNVPHETDDSLWDSPQEWIESTPLVRAIRRRLEAPSA</sequence>
<protein>
    <submittedName>
        <fullName evidence="1">Uncharacterized protein</fullName>
    </submittedName>
</protein>